<organism evidence="1 2">
    <name type="scientific">Plastoroseomonas arctica</name>
    <dbReference type="NCBI Taxonomy" id="1509237"/>
    <lineage>
        <taxon>Bacteria</taxon>
        <taxon>Pseudomonadati</taxon>
        <taxon>Pseudomonadota</taxon>
        <taxon>Alphaproteobacteria</taxon>
        <taxon>Acetobacterales</taxon>
        <taxon>Acetobacteraceae</taxon>
        <taxon>Plastoroseomonas</taxon>
    </lineage>
</organism>
<sequence>MIGEDGGELQLSIVDGELRAMTPKAARMAIQQHVGTLEPPGLSMVDELIAYRRAEAKHEWAIDRPVAAG</sequence>
<reference evidence="1" key="1">
    <citation type="submission" date="2020-01" db="EMBL/GenBank/DDBJ databases">
        <authorList>
            <person name="Rat A."/>
        </authorList>
    </citation>
    <scope>NUCLEOTIDE SEQUENCE</scope>
    <source>
        <strain evidence="1">LMG 28251</strain>
    </source>
</reference>
<accession>A0AAF1K5F0</accession>
<dbReference type="RefSeq" id="WP_211875177.1">
    <property type="nucleotide sequence ID" value="NZ_JAAEDH010000017.1"/>
</dbReference>
<dbReference type="GO" id="GO:0003677">
    <property type="term" value="F:DNA binding"/>
    <property type="evidence" value="ECO:0007669"/>
    <property type="project" value="UniProtKB-KW"/>
</dbReference>
<name>A0AAF1K5F0_9PROT</name>
<keyword evidence="1" id="KW-0238">DNA-binding</keyword>
<protein>
    <submittedName>
        <fullName evidence="1">AbrB/MazE/SpoVT family DNA-binding domain-containing protein</fullName>
    </submittedName>
</protein>
<evidence type="ECO:0000313" key="2">
    <source>
        <dbReference type="Proteomes" id="UP001196068"/>
    </source>
</evidence>
<dbReference type="AlphaFoldDB" id="A0AAF1K5F0"/>
<evidence type="ECO:0000313" key="1">
    <source>
        <dbReference type="EMBL" id="MBR0656334.1"/>
    </source>
</evidence>
<reference evidence="1" key="2">
    <citation type="journal article" date="2021" name="Syst. Appl. Microbiol.">
        <title>Roseomonas hellenica sp. nov., isolated from roots of wild-growing Alkanna tinctoria.</title>
        <authorList>
            <person name="Rat A."/>
            <person name="Naranjo H.D."/>
            <person name="Lebbe L."/>
            <person name="Cnockaert M."/>
            <person name="Krigas N."/>
            <person name="Grigoriadou K."/>
            <person name="Maloupa E."/>
            <person name="Willems A."/>
        </authorList>
    </citation>
    <scope>NUCLEOTIDE SEQUENCE</scope>
    <source>
        <strain evidence="1">LMG 28251</strain>
    </source>
</reference>
<dbReference type="Proteomes" id="UP001196068">
    <property type="component" value="Unassembled WGS sequence"/>
</dbReference>
<comment type="caution">
    <text evidence="1">The sequence shown here is derived from an EMBL/GenBank/DDBJ whole genome shotgun (WGS) entry which is preliminary data.</text>
</comment>
<gene>
    <name evidence="1" type="ORF">GXW79_14725</name>
</gene>
<dbReference type="EMBL" id="JAAEDH010000017">
    <property type="protein sequence ID" value="MBR0656334.1"/>
    <property type="molecule type" value="Genomic_DNA"/>
</dbReference>
<keyword evidence="2" id="KW-1185">Reference proteome</keyword>
<proteinExistence type="predicted"/>